<proteinExistence type="evidence at transcript level"/>
<name>Q8TES9_HUMAN</name>
<feature type="non-terminal residue" evidence="2">
    <location>
        <position position="1"/>
    </location>
</feature>
<protein>
    <submittedName>
        <fullName evidence="2">FLJ00097 protein</fullName>
    </submittedName>
</protein>
<accession>Q8TES9</accession>
<sequence>ALDRKSLDCPEEVVSRNMDVKGAPAEVLGGNEGHDIGREDGGGDCSDASTDLGDQDAAAITAGGKGEDRGPLRASRRSQACRPLG</sequence>
<evidence type="ECO:0000256" key="1">
    <source>
        <dbReference type="SAM" id="MobiDB-lite"/>
    </source>
</evidence>
<evidence type="ECO:0000313" key="2">
    <source>
        <dbReference type="EMBL" id="BAB84868.1"/>
    </source>
</evidence>
<reference evidence="2" key="1">
    <citation type="journal article" date="2004" name="Nat. Genet.">
        <title>Complete sequencing and characterization of 21,243 full-length human cDNAs.</title>
        <authorList>
            <person name="Ota T."/>
            <person name="Suzuki Y."/>
            <person name="Nishikawa T."/>
            <person name="Otsuki T."/>
            <person name="Sugiyama T."/>
            <person name="Irie R."/>
            <person name="Wakamatsu A."/>
            <person name="Hayashi K."/>
            <person name="Sato H."/>
            <person name="Nagai K."/>
            <person name="Kimura K."/>
            <person name="Makita H."/>
            <person name="Sekine M."/>
            <person name="Obayashi M."/>
            <person name="Nishi T."/>
            <person name="Shibahara T."/>
            <person name="Tanaka T."/>
            <person name="Ishii S."/>
            <person name="Yamamoto J."/>
            <person name="Saito K."/>
            <person name="Kawai Y."/>
            <person name="Isono Y."/>
            <person name="Nakamura Y."/>
            <person name="Nagahari K."/>
            <person name="Murakami K."/>
            <person name="Yasuda T."/>
            <person name="Iwayanagi T."/>
            <person name="Wagatsuma M."/>
            <person name="Shiratori A."/>
            <person name="Sudo H."/>
            <person name="Hosoiri T."/>
            <person name="Kaku Y."/>
            <person name="Kodaira H."/>
            <person name="Kondo H."/>
            <person name="Sugawara M."/>
            <person name="Takahashi M."/>
            <person name="Kanda K."/>
            <person name="Yokoi T."/>
            <person name="Furuya T."/>
            <person name="Kikkawa E."/>
            <person name="Omura Y."/>
            <person name="Abe K."/>
            <person name="Kamihara K."/>
            <person name="Katsuta N."/>
            <person name="Sato K."/>
            <person name="Tanikawa M."/>
            <person name="Yamazaki M."/>
            <person name="Ninomiya K."/>
            <person name="Ishibashi T."/>
            <person name="Yamashita H."/>
            <person name="Murakawa K."/>
            <person name="Fujimori K."/>
            <person name="Tanai H."/>
            <person name="Kimata M."/>
            <person name="Watanabe M."/>
            <person name="Hiraoka S."/>
            <person name="Chiba Y."/>
            <person name="Ishida S."/>
            <person name="Ono Y."/>
            <person name="Takiguchi S."/>
            <person name="Watanabe S."/>
            <person name="Yosida M."/>
            <person name="Hotuta T."/>
            <person name="Kusano J."/>
            <person name="Kanehori K."/>
            <person name="Takahashi-Fujii A."/>
            <person name="Hara H."/>
            <person name="Tanase T."/>
            <person name="Nomura Y."/>
            <person name="Togiya S."/>
            <person name="Komai F."/>
            <person name="Hara R."/>
            <person name="Takeuchi K."/>
            <person name="Arita M."/>
            <person name="Imose N."/>
            <person name="Musashino K."/>
            <person name="Yuuki H."/>
            <person name="Oshima A."/>
            <person name="Sasaki N."/>
            <person name="Aotsuka S."/>
            <person name="Yoshikawa Y."/>
            <person name="Matsunawa H."/>
            <person name="Ichihara T."/>
            <person name="Shiohata N."/>
            <person name="Sano S."/>
            <person name="Moriya S."/>
            <person name="Momiyama H."/>
            <person name="Satoh N."/>
            <person name="Takami S."/>
            <person name="Terashima Y."/>
            <person name="Suzuki O."/>
            <person name="Nakagawa S."/>
            <person name="Senoh A."/>
            <person name="Mizoguchi H."/>
            <person name="Goto Y."/>
            <person name="Shimizu F."/>
            <person name="Wakebe H."/>
            <person name="Hishigaki H."/>
            <person name="Watanabe T."/>
            <person name="Sugiyama A."/>
            <person name="Takemoto M."/>
            <person name="Kawakami B."/>
            <person name="Yamazaki M."/>
            <person name="Watanabe K."/>
            <person name="Kumagai A."/>
            <person name="Itakura S."/>
            <person name="Fukuzumi Y."/>
            <person name="Fujimori Y."/>
            <person name="Komiyama M."/>
            <person name="Tashiro H."/>
            <person name="Tanigami A."/>
            <person name="Fujiwara T."/>
            <person name="Ono T."/>
            <person name="Yamada K."/>
            <person name="Fujii Y."/>
            <person name="Ozaki K."/>
            <person name="Hirao M."/>
            <person name="Ohmori Y."/>
            <person name="Kawabata A."/>
            <person name="Hikiji T."/>
            <person name="Kobatake N."/>
            <person name="Inagaki H."/>
            <person name="Ikema Y."/>
            <person name="Okamoto S."/>
            <person name="Okitani R."/>
            <person name="Kawakami T."/>
            <person name="Noguchi S."/>
            <person name="Itoh T."/>
            <person name="Shigeta K."/>
            <person name="Senba T."/>
            <person name="Matsumura K."/>
            <person name="Nakajima Y."/>
            <person name="Mizuno T."/>
            <person name="Morinaga M."/>
            <person name="Sasaki M."/>
            <person name="Togashi T."/>
            <person name="Oyama M."/>
            <person name="Hata H."/>
            <person name="Watanabe M."/>
            <person name="Komatsu T."/>
            <person name="Mizushima-Sugano J."/>
            <person name="Satoh T."/>
            <person name="Shirai Y."/>
            <person name="Takahashi Y."/>
            <person name="Nakagawa K."/>
            <person name="Okumura K."/>
            <person name="Nagase T."/>
            <person name="Nomura N."/>
            <person name="Kikuchi H."/>
            <person name="Masuho Y."/>
            <person name="Yamashita R."/>
            <person name="Nakai K."/>
            <person name="Yada T."/>
            <person name="Nakamura Y."/>
            <person name="Ohara O."/>
            <person name="Isogai T."/>
            <person name="Sugano S."/>
        </authorList>
    </citation>
    <scope>NUCLEOTIDE SEQUENCE</scope>
    <source>
        <tissue evidence="2">Spleen</tissue>
    </source>
</reference>
<dbReference type="EMBL" id="AK074042">
    <property type="protein sequence ID" value="BAB84868.1"/>
    <property type="molecule type" value="mRNA"/>
</dbReference>
<feature type="region of interest" description="Disordered" evidence="1">
    <location>
        <begin position="21"/>
        <end position="85"/>
    </location>
</feature>
<organism evidence="2">
    <name type="scientific">Homo sapiens</name>
    <name type="common">Human</name>
    <dbReference type="NCBI Taxonomy" id="9606"/>
    <lineage>
        <taxon>Eukaryota</taxon>
        <taxon>Metazoa</taxon>
        <taxon>Chordata</taxon>
        <taxon>Craniata</taxon>
        <taxon>Vertebrata</taxon>
        <taxon>Euteleostomi</taxon>
        <taxon>Mammalia</taxon>
        <taxon>Eutheria</taxon>
        <taxon>Euarchontoglires</taxon>
        <taxon>Primates</taxon>
        <taxon>Haplorrhini</taxon>
        <taxon>Catarrhini</taxon>
        <taxon>Hominidae</taxon>
        <taxon>Homo</taxon>
    </lineage>
</organism>
<feature type="compositionally biased region" description="Basic and acidic residues" evidence="1">
    <location>
        <begin position="32"/>
        <end position="41"/>
    </location>
</feature>
<dbReference type="AlphaFoldDB" id="Q8TES9"/>
<gene>
    <name evidence="2" type="primary">FLJ00097</name>
</gene>